<dbReference type="PROSITE" id="PS51473">
    <property type="entry name" value="GNK2"/>
    <property type="match status" value="1"/>
</dbReference>
<dbReference type="EMBL" id="GL377566">
    <property type="protein sequence ID" value="EFJ37042.1"/>
    <property type="molecule type" value="Genomic_DNA"/>
</dbReference>
<keyword evidence="3" id="KW-0430">Lectin</keyword>
<dbReference type="InParanoid" id="D8QT31"/>
<keyword evidence="1" id="KW-0929">Antimicrobial</keyword>
<keyword evidence="6" id="KW-0465">Mannose-binding</keyword>
<evidence type="ECO:0000256" key="2">
    <source>
        <dbReference type="ARBA" id="ARBA00022577"/>
    </source>
</evidence>
<dbReference type="GO" id="GO:0050832">
    <property type="term" value="P:defense response to fungus"/>
    <property type="evidence" value="ECO:0007669"/>
    <property type="project" value="UniProtKB-KW"/>
</dbReference>
<feature type="signal peptide" evidence="8">
    <location>
        <begin position="1"/>
        <end position="25"/>
    </location>
</feature>
<feature type="domain" description="Gnk2-homologous" evidence="9">
    <location>
        <begin position="34"/>
        <end position="142"/>
    </location>
</feature>
<evidence type="ECO:0000256" key="5">
    <source>
        <dbReference type="ARBA" id="ARBA00023022"/>
    </source>
</evidence>
<dbReference type="PANTHER" id="PTHR32080">
    <property type="entry name" value="ANTIFUNGAL PROTEIN GINKBILOBIN-2-LIKE"/>
    <property type="match status" value="1"/>
</dbReference>
<dbReference type="HOGENOM" id="CLU_1819184_0_0_1"/>
<evidence type="ECO:0000256" key="3">
    <source>
        <dbReference type="ARBA" id="ARBA00022734"/>
    </source>
</evidence>
<dbReference type="KEGG" id="smo:SELMODRAFT_403950"/>
<keyword evidence="8" id="KW-0732">Signal</keyword>
<proteinExistence type="predicted"/>
<keyword evidence="4" id="KW-0611">Plant defense</keyword>
<dbReference type="Gramene" id="EFJ37042">
    <property type="protein sequence ID" value="EFJ37042"/>
    <property type="gene ID" value="SELMODRAFT_403950"/>
</dbReference>
<dbReference type="Gene3D" id="3.30.430.20">
    <property type="entry name" value="Gnk2 domain, C-X8-C-X2-C motif"/>
    <property type="match status" value="1"/>
</dbReference>
<keyword evidence="11" id="KW-1185">Reference proteome</keyword>
<organism evidence="11">
    <name type="scientific">Selaginella moellendorffii</name>
    <name type="common">Spikemoss</name>
    <dbReference type="NCBI Taxonomy" id="88036"/>
    <lineage>
        <taxon>Eukaryota</taxon>
        <taxon>Viridiplantae</taxon>
        <taxon>Streptophyta</taxon>
        <taxon>Embryophyta</taxon>
        <taxon>Tracheophyta</taxon>
        <taxon>Lycopodiopsida</taxon>
        <taxon>Selaginellales</taxon>
        <taxon>Selaginellaceae</taxon>
        <taxon>Selaginella</taxon>
    </lineage>
</organism>
<evidence type="ECO:0000313" key="11">
    <source>
        <dbReference type="Proteomes" id="UP000001514"/>
    </source>
</evidence>
<evidence type="ECO:0000256" key="6">
    <source>
        <dbReference type="ARBA" id="ARBA00023035"/>
    </source>
</evidence>
<keyword evidence="2" id="KW-0295">Fungicide</keyword>
<dbReference type="InterPro" id="IPR002902">
    <property type="entry name" value="GNK2"/>
</dbReference>
<accession>D8QT31</accession>
<dbReference type="GO" id="GO:0031640">
    <property type="term" value="P:killing of cells of another organism"/>
    <property type="evidence" value="ECO:0007669"/>
    <property type="project" value="UniProtKB-KW"/>
</dbReference>
<feature type="chain" id="PRO_5003121205" description="Gnk2-homologous domain-containing protein" evidence="8">
    <location>
        <begin position="26"/>
        <end position="142"/>
    </location>
</feature>
<protein>
    <recommendedName>
        <fullName evidence="9">Gnk2-homologous domain-containing protein</fullName>
    </recommendedName>
</protein>
<evidence type="ECO:0000259" key="9">
    <source>
        <dbReference type="PROSITE" id="PS51473"/>
    </source>
</evidence>
<sequence length="142" mass="15490">MASSTKSASLLLLLALFIAIHHCGAQLTDCPSDTSPNVVYYNTRNTQPGSAFQRNLSNVYRRIINGATFRQGSISYNAGVDPDRVYGFSACFGGFTAPGDCVQCLVDIRANFDSVAPLAVGARMCSKNGERTCYMRYENYSF</sequence>
<evidence type="ECO:0000256" key="4">
    <source>
        <dbReference type="ARBA" id="ARBA00022821"/>
    </source>
</evidence>
<dbReference type="Proteomes" id="UP000001514">
    <property type="component" value="Unassembled WGS sequence"/>
</dbReference>
<dbReference type="CDD" id="cd23509">
    <property type="entry name" value="Gnk2-like"/>
    <property type="match status" value="1"/>
</dbReference>
<gene>
    <name evidence="10" type="ORF">SELMODRAFT_403950</name>
</gene>
<dbReference type="AlphaFoldDB" id="D8QT31"/>
<dbReference type="GO" id="GO:0042742">
    <property type="term" value="P:defense response to bacterium"/>
    <property type="evidence" value="ECO:0007669"/>
    <property type="project" value="UniProtKB-KW"/>
</dbReference>
<dbReference type="Pfam" id="PF01657">
    <property type="entry name" value="Stress-antifung"/>
    <property type="match status" value="1"/>
</dbReference>
<dbReference type="GO" id="GO:0005537">
    <property type="term" value="F:D-mannose binding"/>
    <property type="evidence" value="ECO:0007669"/>
    <property type="project" value="UniProtKB-KW"/>
</dbReference>
<name>D8QT31_SELML</name>
<evidence type="ECO:0000256" key="7">
    <source>
        <dbReference type="ARBA" id="ARBA00023157"/>
    </source>
</evidence>
<reference evidence="10 11" key="1">
    <citation type="journal article" date="2011" name="Science">
        <title>The Selaginella genome identifies genetic changes associated with the evolution of vascular plants.</title>
        <authorList>
            <person name="Banks J.A."/>
            <person name="Nishiyama T."/>
            <person name="Hasebe M."/>
            <person name="Bowman J.L."/>
            <person name="Gribskov M."/>
            <person name="dePamphilis C."/>
            <person name="Albert V.A."/>
            <person name="Aono N."/>
            <person name="Aoyama T."/>
            <person name="Ambrose B.A."/>
            <person name="Ashton N.W."/>
            <person name="Axtell M.J."/>
            <person name="Barker E."/>
            <person name="Barker M.S."/>
            <person name="Bennetzen J.L."/>
            <person name="Bonawitz N.D."/>
            <person name="Chapple C."/>
            <person name="Cheng C."/>
            <person name="Correa L.G."/>
            <person name="Dacre M."/>
            <person name="DeBarry J."/>
            <person name="Dreyer I."/>
            <person name="Elias M."/>
            <person name="Engstrom E.M."/>
            <person name="Estelle M."/>
            <person name="Feng L."/>
            <person name="Finet C."/>
            <person name="Floyd S.K."/>
            <person name="Frommer W.B."/>
            <person name="Fujita T."/>
            <person name="Gramzow L."/>
            <person name="Gutensohn M."/>
            <person name="Harholt J."/>
            <person name="Hattori M."/>
            <person name="Heyl A."/>
            <person name="Hirai T."/>
            <person name="Hiwatashi Y."/>
            <person name="Ishikawa M."/>
            <person name="Iwata M."/>
            <person name="Karol K.G."/>
            <person name="Koehler B."/>
            <person name="Kolukisaoglu U."/>
            <person name="Kubo M."/>
            <person name="Kurata T."/>
            <person name="Lalonde S."/>
            <person name="Li K."/>
            <person name="Li Y."/>
            <person name="Litt A."/>
            <person name="Lyons E."/>
            <person name="Manning G."/>
            <person name="Maruyama T."/>
            <person name="Michael T.P."/>
            <person name="Mikami K."/>
            <person name="Miyazaki S."/>
            <person name="Morinaga S."/>
            <person name="Murata T."/>
            <person name="Mueller-Roeber B."/>
            <person name="Nelson D.R."/>
            <person name="Obara M."/>
            <person name="Oguri Y."/>
            <person name="Olmstead R.G."/>
            <person name="Onodera N."/>
            <person name="Petersen B.L."/>
            <person name="Pils B."/>
            <person name="Prigge M."/>
            <person name="Rensing S.A."/>
            <person name="Riano-Pachon D.M."/>
            <person name="Roberts A.W."/>
            <person name="Sato Y."/>
            <person name="Scheller H.V."/>
            <person name="Schulz B."/>
            <person name="Schulz C."/>
            <person name="Shakirov E.V."/>
            <person name="Shibagaki N."/>
            <person name="Shinohara N."/>
            <person name="Shippen D.E."/>
            <person name="Soerensen I."/>
            <person name="Sotooka R."/>
            <person name="Sugimoto N."/>
            <person name="Sugita M."/>
            <person name="Sumikawa N."/>
            <person name="Tanurdzic M."/>
            <person name="Theissen G."/>
            <person name="Ulvskov P."/>
            <person name="Wakazuki S."/>
            <person name="Weng J.K."/>
            <person name="Willats W.W."/>
            <person name="Wipf D."/>
            <person name="Wolf P.G."/>
            <person name="Yang L."/>
            <person name="Zimmer A.D."/>
            <person name="Zhu Q."/>
            <person name="Mitros T."/>
            <person name="Hellsten U."/>
            <person name="Loque D."/>
            <person name="Otillar R."/>
            <person name="Salamov A."/>
            <person name="Schmutz J."/>
            <person name="Shapiro H."/>
            <person name="Lindquist E."/>
            <person name="Lucas S."/>
            <person name="Rokhsar D."/>
            <person name="Grigoriev I.V."/>
        </authorList>
    </citation>
    <scope>NUCLEOTIDE SEQUENCE [LARGE SCALE GENOMIC DNA]</scope>
</reference>
<dbReference type="InterPro" id="IPR051378">
    <property type="entry name" value="Cell2Cell_Antifungal"/>
</dbReference>
<keyword evidence="5" id="KW-0044">Antibiotic</keyword>
<keyword evidence="7" id="KW-1015">Disulfide bond</keyword>
<evidence type="ECO:0000313" key="10">
    <source>
        <dbReference type="EMBL" id="EFJ37042.1"/>
    </source>
</evidence>
<evidence type="ECO:0000256" key="1">
    <source>
        <dbReference type="ARBA" id="ARBA00022529"/>
    </source>
</evidence>
<dbReference type="PANTHER" id="PTHR32080:SF54">
    <property type="entry name" value="GNK2-HOMOLOGOUS DOMAIN-CONTAINING PROTEIN"/>
    <property type="match status" value="1"/>
</dbReference>
<dbReference type="InterPro" id="IPR038408">
    <property type="entry name" value="GNK2_sf"/>
</dbReference>
<evidence type="ECO:0000256" key="8">
    <source>
        <dbReference type="SAM" id="SignalP"/>
    </source>
</evidence>